<dbReference type="EMBL" id="JACHMF010000001">
    <property type="protein sequence ID" value="MBB4697138.1"/>
    <property type="molecule type" value="Genomic_DNA"/>
</dbReference>
<dbReference type="GO" id="GO:0030968">
    <property type="term" value="P:endoplasmic reticulum unfolded protein response"/>
    <property type="evidence" value="ECO:0007669"/>
    <property type="project" value="TreeGrafter"/>
</dbReference>
<dbReference type="PANTHER" id="PTHR45639:SF3">
    <property type="entry name" value="HYPOXIA UP-REGULATED PROTEIN 1"/>
    <property type="match status" value="1"/>
</dbReference>
<evidence type="ECO:0000313" key="10">
    <source>
        <dbReference type="EMBL" id="MBB4697138.1"/>
    </source>
</evidence>
<evidence type="ECO:0000256" key="4">
    <source>
        <dbReference type="ARBA" id="ARBA00022741"/>
    </source>
</evidence>
<keyword evidence="5" id="KW-0067">ATP-binding</keyword>
<evidence type="ECO:0000313" key="11">
    <source>
        <dbReference type="Proteomes" id="UP000542742"/>
    </source>
</evidence>
<dbReference type="Gene3D" id="3.30.420.40">
    <property type="match status" value="2"/>
</dbReference>
<dbReference type="GO" id="GO:0140662">
    <property type="term" value="F:ATP-dependent protein folding chaperone"/>
    <property type="evidence" value="ECO:0007669"/>
    <property type="project" value="InterPro"/>
</dbReference>
<keyword evidence="4" id="KW-0547">Nucleotide-binding</keyword>
<keyword evidence="9" id="KW-1133">Transmembrane helix</keyword>
<organism evidence="10 11">
    <name type="scientific">Paractinoplanes abujensis</name>
    <dbReference type="NCBI Taxonomy" id="882441"/>
    <lineage>
        <taxon>Bacteria</taxon>
        <taxon>Bacillati</taxon>
        <taxon>Actinomycetota</taxon>
        <taxon>Actinomycetes</taxon>
        <taxon>Micromonosporales</taxon>
        <taxon>Micromonosporaceae</taxon>
        <taxon>Paractinoplanes</taxon>
    </lineage>
</organism>
<dbReference type="PRINTS" id="PR00301">
    <property type="entry name" value="HEATSHOCK70"/>
</dbReference>
<reference evidence="10 11" key="1">
    <citation type="submission" date="2020-08" db="EMBL/GenBank/DDBJ databases">
        <title>Sequencing the genomes of 1000 actinobacteria strains.</title>
        <authorList>
            <person name="Klenk H.-P."/>
        </authorList>
    </citation>
    <scope>NUCLEOTIDE SEQUENCE [LARGE SCALE GENOMIC DNA]</scope>
    <source>
        <strain evidence="10 11">DSM 45518</strain>
    </source>
</reference>
<keyword evidence="9" id="KW-0812">Transmembrane</keyword>
<comment type="caution">
    <text evidence="10">The sequence shown here is derived from an EMBL/GenBank/DDBJ whole genome shotgun (WGS) entry which is preliminary data.</text>
</comment>
<evidence type="ECO:0000256" key="8">
    <source>
        <dbReference type="SAM" id="MobiDB-lite"/>
    </source>
</evidence>
<keyword evidence="7" id="KW-0143">Chaperone</keyword>
<evidence type="ECO:0000256" key="2">
    <source>
        <dbReference type="ARBA" id="ARBA00007381"/>
    </source>
</evidence>
<keyword evidence="9" id="KW-0472">Membrane</keyword>
<feature type="region of interest" description="Disordered" evidence="8">
    <location>
        <begin position="395"/>
        <end position="482"/>
    </location>
</feature>
<evidence type="ECO:0000256" key="6">
    <source>
        <dbReference type="ARBA" id="ARBA00023016"/>
    </source>
</evidence>
<gene>
    <name evidence="10" type="ORF">BKA14_007286</name>
</gene>
<dbReference type="PANTHER" id="PTHR45639">
    <property type="entry name" value="HSC70CB, ISOFORM G-RELATED"/>
    <property type="match status" value="1"/>
</dbReference>
<dbReference type="InterPro" id="IPR043129">
    <property type="entry name" value="ATPase_NBD"/>
</dbReference>
<dbReference type="GO" id="GO:0005524">
    <property type="term" value="F:ATP binding"/>
    <property type="evidence" value="ECO:0007669"/>
    <property type="project" value="UniProtKB-KW"/>
</dbReference>
<dbReference type="Gene3D" id="3.90.640.10">
    <property type="entry name" value="Actin, Chain A, domain 4"/>
    <property type="match status" value="1"/>
</dbReference>
<keyword evidence="6" id="KW-0346">Stress response</keyword>
<comment type="similarity">
    <text evidence="2">Belongs to the heat shock protein 70 family.</text>
</comment>
<comment type="subcellular location">
    <subcellularLocation>
        <location evidence="1">Endoplasmic reticulum lumen</location>
    </subcellularLocation>
</comment>
<feature type="compositionally biased region" description="Low complexity" evidence="8">
    <location>
        <begin position="430"/>
        <end position="460"/>
    </location>
</feature>
<feature type="transmembrane region" description="Helical" evidence="9">
    <location>
        <begin position="494"/>
        <end position="515"/>
    </location>
</feature>
<dbReference type="RefSeq" id="WP_184955294.1">
    <property type="nucleotide sequence ID" value="NZ_BOMC01000019.1"/>
</dbReference>
<protein>
    <submittedName>
        <fullName evidence="10">Actin-like ATPase involved in cell morphogenesis</fullName>
    </submittedName>
</protein>
<dbReference type="SUPFAM" id="SSF53067">
    <property type="entry name" value="Actin-like ATPase domain"/>
    <property type="match status" value="2"/>
</dbReference>
<sequence length="538" mass="57347">MAIDQGEPKRHALGVDFGTSNTVAVARWPDGRARPILVDGSPLLPSAVYAETGGALVVGRDAVHSARLDPVRFEPNPKRRIDDGTVLLGEQEFPVVDLIAAVLARVAEEWHRAVGPVLPDVTLTCPATWGATRRSLLAEAAARAGLTNARLVAEPVAAATYFAEVLGRDVPIGSVVVVHDFGAGTFDASVVARTASGFEVMAIDGRDDIGGLDVDAAIVEHLRTDDWQRLLEPTTAQERRAQRQLWEEVRIAKERLSRAQSADFVVPLLDTEVHLTRDELEKLARPVLEQTVRVTKGLLDWAALPEGRLAGVFLVGGASRIPLVATLLHRELGEAPVVIEQPELVVAEGSILADAAMLATGAAAPGPTSELRLVSTGRAETATVRVATATVRVPGTTGLQPAVDPWPDADHGWVPDPHATVPTPKPKFEPSISMPPVSSSPPSSSHGMAAVRPISSRPVSPSRPPISRPRPQPQVSQAVRRTKKRGGFLRTLQVLLSVAIMILVPLAALVIAYGYGNGKSILVDAENLYEEIRSLLGF</sequence>
<dbReference type="Proteomes" id="UP000542742">
    <property type="component" value="Unassembled WGS sequence"/>
</dbReference>
<dbReference type="Pfam" id="PF00012">
    <property type="entry name" value="HSP70"/>
    <property type="match status" value="1"/>
</dbReference>
<evidence type="ECO:0000256" key="9">
    <source>
        <dbReference type="SAM" id="Phobius"/>
    </source>
</evidence>
<evidence type="ECO:0000256" key="5">
    <source>
        <dbReference type="ARBA" id="ARBA00022840"/>
    </source>
</evidence>
<keyword evidence="11" id="KW-1185">Reference proteome</keyword>
<evidence type="ECO:0000256" key="1">
    <source>
        <dbReference type="ARBA" id="ARBA00004319"/>
    </source>
</evidence>
<name>A0A7W7CYT5_9ACTN</name>
<dbReference type="AlphaFoldDB" id="A0A7W7CYT5"/>
<dbReference type="InterPro" id="IPR013126">
    <property type="entry name" value="Hsp_70_fam"/>
</dbReference>
<proteinExistence type="inferred from homology"/>
<keyword evidence="3" id="KW-0732">Signal</keyword>
<accession>A0A7W7CYT5</accession>
<dbReference type="InterPro" id="IPR018181">
    <property type="entry name" value="Heat_shock_70_CS"/>
</dbReference>
<evidence type="ECO:0000256" key="3">
    <source>
        <dbReference type="ARBA" id="ARBA00022729"/>
    </source>
</evidence>
<feature type="compositionally biased region" description="Pro residues" evidence="8">
    <location>
        <begin position="461"/>
        <end position="472"/>
    </location>
</feature>
<dbReference type="PROSITE" id="PS01036">
    <property type="entry name" value="HSP70_3"/>
    <property type="match status" value="1"/>
</dbReference>
<evidence type="ECO:0000256" key="7">
    <source>
        <dbReference type="ARBA" id="ARBA00023186"/>
    </source>
</evidence>